<dbReference type="PANTHER" id="PTHR43467">
    <property type="entry name" value="COBALT-PRECORRIN-2 C(20)-METHYLTRANSFERASE"/>
    <property type="match status" value="1"/>
</dbReference>
<protein>
    <submittedName>
        <fullName evidence="7">Precorrin-6A synthase</fullName>
    </submittedName>
</protein>
<dbReference type="InterPro" id="IPR012797">
    <property type="entry name" value="CobF"/>
</dbReference>
<accession>A0A3M4PJ02</accession>
<evidence type="ECO:0000259" key="6">
    <source>
        <dbReference type="Pfam" id="PF00590"/>
    </source>
</evidence>
<dbReference type="AlphaFoldDB" id="A0A3M4PJ02"/>
<dbReference type="GO" id="GO:0009236">
    <property type="term" value="P:cobalamin biosynthetic process"/>
    <property type="evidence" value="ECO:0007669"/>
    <property type="project" value="UniProtKB-KW"/>
</dbReference>
<dbReference type="Proteomes" id="UP000271866">
    <property type="component" value="Unassembled WGS sequence"/>
</dbReference>
<dbReference type="InterPro" id="IPR014776">
    <property type="entry name" value="4pyrrole_Mease_sub2"/>
</dbReference>
<dbReference type="Gene3D" id="3.40.1010.10">
    <property type="entry name" value="Cobalt-precorrin-4 Transmethylase, Domain 1"/>
    <property type="match status" value="1"/>
</dbReference>
<dbReference type="InterPro" id="IPR000878">
    <property type="entry name" value="4pyrrol_Mease"/>
</dbReference>
<comment type="caution">
    <text evidence="7">The sequence shown here is derived from an EMBL/GenBank/DDBJ whole genome shotgun (WGS) entry which is preliminary data.</text>
</comment>
<reference evidence="7 8" key="1">
    <citation type="submission" date="2018-08" db="EMBL/GenBank/DDBJ databases">
        <title>Recombination of ecologically and evolutionarily significant loci maintains genetic cohesion in the Pseudomonas syringae species complex.</title>
        <authorList>
            <person name="Dillon M."/>
            <person name="Thakur S."/>
            <person name="Almeida R.N.D."/>
            <person name="Weir B.S."/>
            <person name="Guttman D.S."/>
        </authorList>
    </citation>
    <scope>NUCLEOTIDE SEQUENCE [LARGE SCALE GENOMIC DNA]</scope>
    <source>
        <strain evidence="7 8">ICMP 11296</strain>
    </source>
</reference>
<dbReference type="Gene3D" id="3.30.950.10">
    <property type="entry name" value="Methyltransferase, Cobalt-precorrin-4 Transmethylase, Domain 2"/>
    <property type="match status" value="1"/>
</dbReference>
<dbReference type="GO" id="GO:0043819">
    <property type="term" value="F:precorrin-6A synthase (deacetylating) activity"/>
    <property type="evidence" value="ECO:0007669"/>
    <property type="project" value="InterPro"/>
</dbReference>
<evidence type="ECO:0000313" key="8">
    <source>
        <dbReference type="Proteomes" id="UP000271866"/>
    </source>
</evidence>
<proteinExistence type="predicted"/>
<dbReference type="Pfam" id="PF00590">
    <property type="entry name" value="TP_methylase"/>
    <property type="match status" value="1"/>
</dbReference>
<dbReference type="PANTHER" id="PTHR43467:SF1">
    <property type="entry name" value="PRECORRIN-6A SYNTHASE [DEACETYLATING]"/>
    <property type="match status" value="1"/>
</dbReference>
<dbReference type="InterPro" id="IPR035996">
    <property type="entry name" value="4pyrrol_Methylase_sf"/>
</dbReference>
<gene>
    <name evidence="7" type="ORF">ALP98_05121</name>
</gene>
<sequence>MIATFQQFIGEVDQHVALGHNFTLVDLADPVMRQVGAGQKQAGRVEIADVIADKYLAGAGNNQMQLIFLVKVPTHQRTGETVLAINDRQPVVVVHQFVGRVGDSCCFTHGYVVFSSCQNDNVPDFQLQCPVADKNHLRSRVSHDLPQWSGYPMKQILLIGMGAGDPEQITLQAIAALNRADVIFILDKGYVDDELLRMRKELCQRHITHQSYRLVQVQDPRREGDPDVYERGIESWHEQRAALFERLLTDELGADQVGAFLVWGDPSLYDSTMRILDRVLARGRESFEYQVIPGITSVQSLVAQHRIPLNRIGESIHITTGRRLATAALEQHSNVVVMLDAQCTFERYLGQGLDIYWGAYLGTADEILVSGRLDDVCEQIKLLRAEARDRRGWIMDTYLLRKPA</sequence>
<dbReference type="STRING" id="33069.AO065_02330"/>
<dbReference type="SUPFAM" id="SSF53790">
    <property type="entry name" value="Tetrapyrrole methylase"/>
    <property type="match status" value="1"/>
</dbReference>
<organism evidence="7 8">
    <name type="scientific">Pseudomonas viridiflava</name>
    <name type="common">Phytomonas viridiflava</name>
    <dbReference type="NCBI Taxonomy" id="33069"/>
    <lineage>
        <taxon>Bacteria</taxon>
        <taxon>Pseudomonadati</taxon>
        <taxon>Pseudomonadota</taxon>
        <taxon>Gammaproteobacteria</taxon>
        <taxon>Pseudomonadales</taxon>
        <taxon>Pseudomonadaceae</taxon>
        <taxon>Pseudomonas</taxon>
    </lineage>
</organism>
<dbReference type="GO" id="GO:0032259">
    <property type="term" value="P:methylation"/>
    <property type="evidence" value="ECO:0007669"/>
    <property type="project" value="UniProtKB-KW"/>
</dbReference>
<dbReference type="InterPro" id="IPR014777">
    <property type="entry name" value="4pyrrole_Mease_sub1"/>
</dbReference>
<dbReference type="EMBL" id="RBRK01000044">
    <property type="protein sequence ID" value="RMQ78099.1"/>
    <property type="molecule type" value="Genomic_DNA"/>
</dbReference>
<name>A0A3M4PJ02_PSEVI</name>
<keyword evidence="4" id="KW-0808">Transferase</keyword>
<evidence type="ECO:0000256" key="4">
    <source>
        <dbReference type="ARBA" id="ARBA00022679"/>
    </source>
</evidence>
<feature type="domain" description="Tetrapyrrole methylase" evidence="6">
    <location>
        <begin position="156"/>
        <end position="376"/>
    </location>
</feature>
<evidence type="ECO:0000313" key="7">
    <source>
        <dbReference type="EMBL" id="RMQ78099.1"/>
    </source>
</evidence>
<keyword evidence="2" id="KW-0169">Cobalamin biosynthesis</keyword>
<comment type="pathway">
    <text evidence="1">Cofactor biosynthesis; adenosylcobalamin biosynthesis.</text>
</comment>
<dbReference type="NCBIfam" id="TIGR02434">
    <property type="entry name" value="CobF"/>
    <property type="match status" value="1"/>
</dbReference>
<evidence type="ECO:0000256" key="3">
    <source>
        <dbReference type="ARBA" id="ARBA00022603"/>
    </source>
</evidence>
<keyword evidence="3" id="KW-0489">Methyltransferase</keyword>
<evidence type="ECO:0000256" key="5">
    <source>
        <dbReference type="ARBA" id="ARBA00022691"/>
    </source>
</evidence>
<dbReference type="CDD" id="cd11643">
    <property type="entry name" value="Precorrin-6A-synthase"/>
    <property type="match status" value="1"/>
</dbReference>
<keyword evidence="5" id="KW-0949">S-adenosyl-L-methionine</keyword>
<evidence type="ECO:0000256" key="2">
    <source>
        <dbReference type="ARBA" id="ARBA00022573"/>
    </source>
</evidence>
<evidence type="ECO:0000256" key="1">
    <source>
        <dbReference type="ARBA" id="ARBA00004953"/>
    </source>
</evidence>